<keyword evidence="8" id="KW-0274">FAD</keyword>
<dbReference type="InterPro" id="IPR011992">
    <property type="entry name" value="EF-hand-dom_pair"/>
</dbReference>
<keyword evidence="15" id="KW-0812">Transmembrane</keyword>
<comment type="function">
    <text evidence="2">Conversion of NADPH, generated by peripheral catabolic pathways, to NADH, which can enter the respiratory chain for energy generation.</text>
</comment>
<evidence type="ECO:0000256" key="13">
    <source>
        <dbReference type="ARBA" id="ARBA00023027"/>
    </source>
</evidence>
<dbReference type="PROSITE" id="PS50222">
    <property type="entry name" value="EF_HAND_2"/>
    <property type="match status" value="3"/>
</dbReference>
<evidence type="ECO:0000256" key="3">
    <source>
        <dbReference type="ARBA" id="ARBA00004137"/>
    </source>
</evidence>
<accession>A0ABP0RMY3</accession>
<dbReference type="SUPFAM" id="SSF47473">
    <property type="entry name" value="EF-hand"/>
    <property type="match status" value="1"/>
</dbReference>
<keyword evidence="6" id="KW-0963">Cytoplasm</keyword>
<feature type="transmembrane region" description="Helical" evidence="15">
    <location>
        <begin position="287"/>
        <end position="309"/>
    </location>
</feature>
<evidence type="ECO:0000256" key="15">
    <source>
        <dbReference type="SAM" id="Phobius"/>
    </source>
</evidence>
<dbReference type="Proteomes" id="UP001642464">
    <property type="component" value="Unassembled WGS sequence"/>
</dbReference>
<dbReference type="PANTHER" id="PTHR22912:SF93">
    <property type="entry name" value="SOLUBLE PYRIDINE NUCLEOTIDE TRANSHYDROGENASE"/>
    <property type="match status" value="1"/>
</dbReference>
<name>A0ABP0RMY3_9DINO</name>
<feature type="transmembrane region" description="Helical" evidence="15">
    <location>
        <begin position="395"/>
        <end position="415"/>
    </location>
</feature>
<dbReference type="Pfam" id="PF02852">
    <property type="entry name" value="Pyr_redox_dim"/>
    <property type="match status" value="2"/>
</dbReference>
<proteinExistence type="predicted"/>
<comment type="subcellular location">
    <subcellularLocation>
        <location evidence="4">Cytoplasm</location>
    </subcellularLocation>
    <subcellularLocation>
        <location evidence="3">Mitochondrion inner membrane</location>
        <topology evidence="3">Peripheral membrane protein</topology>
        <orientation evidence="3">Intermembrane side</orientation>
    </subcellularLocation>
</comment>
<dbReference type="PRINTS" id="PR00411">
    <property type="entry name" value="PNDRDTASEI"/>
</dbReference>
<dbReference type="PROSITE" id="PS00018">
    <property type="entry name" value="EF_HAND_1"/>
    <property type="match status" value="1"/>
</dbReference>
<dbReference type="InterPro" id="IPR018247">
    <property type="entry name" value="EF_Hand_1_Ca_BS"/>
</dbReference>
<feature type="domain" description="EF-hand" evidence="16">
    <location>
        <begin position="1120"/>
        <end position="1155"/>
    </location>
</feature>
<dbReference type="EC" id="1.6.1.1" evidence="5"/>
<dbReference type="Pfam" id="PF13499">
    <property type="entry name" value="EF-hand_7"/>
    <property type="match status" value="1"/>
</dbReference>
<keyword evidence="9" id="KW-0106">Calcium</keyword>
<dbReference type="InterPro" id="IPR004099">
    <property type="entry name" value="Pyr_nucl-diS_OxRdtase_dimer"/>
</dbReference>
<sequence>MDRVIEEPPLKASGCSRCASFFFGFGRRHQYHHGRLGCCGRRDRPALRLHINEDSECFFFRDDGCGHLRLHHNSFSSDSAASEDESDSSSEESFFAQEGKMVTLIYSRSGDHLTCRLQHLDHLGPNAGQLIFTANEEEDKKALRILKSDQPLLIYSPMQGGSGVLLHRGGGCIQTRVDRLVGMQDAALQKYCCCNLHCALALCLFLIMYAFALCIGGTGYPGYAAIVFLLLPELVDDFLPNATTSPSKSHLYDGKLDTEIKVTFNQGWTCVSGADQSGKDYMIEFSALWAATFILACCTISLIYGCYYLHNASDFLGMLNDLLWRRAGANYRTWRLRKLHSIRSSVENKRFLEFLAQGSLPGLTIEDDDELQWWVDTRAALFEDIRFNLEKRKPILGLCLLAELMLIVVTILSLLLHENDFALTCYAVTYGCALGILTLLCIFLCSQVNEKLRHCTSIMRGTEDAEEDVPREDMPRASLLLGTEPQQHAFLNHERSHPLQLKFLGFPLNFNVFKIYAAPMAGYLVTLACWFAQQLVQTRCRRELRAGAPLADTDEAGVPGRRGSDVAGGRICQRIIDRRQADVLASPKHSPQPAALGRKKDLPKARTAQLLNWLDFRAFLQSLDQVDPPAAEVAAAEPPPPEGVYDLLVLGCGPAGVTAALEAASRGLHVAVLEPLRKPTGAPTGAYSKCIREAVMDKKWTWPEIHQMVQQITLNANRNTMRMLRVFHVEVLHGSAEFLDATTVQLNPSDAKGAAEPRRLSASAVVVATGSRANRLPMIDFELPGVFDSDTISQLDFIPKSMVVQGGGIIGLEYANMFAKLGAKVVVVEFMENILQMLDCDLKAALLTDLASNKVEILLKTGITGVKSLDGGVRGKPYLVVETTNGSFRCEALLSAVGRCGSTDGLQLERIGIKIGRGKMIQVDENQYTGVGKIYAVGDVAGGNLATIGQAQAVRAVRKMFGSGQYTLQDKAVKPYTVWTIPEISWAGVNQQEAEAQGLNFGVVQADYGKTVRGIVTGESGFLKLIFDKTDGKVLGVHICGAQASELINFGADAVNHGTTIFDILQFVFPAVTFHTLYGWAAAEAKIKFSGVKSLSGGAGWSRLRRTIIRHLERTNSELTFEEAVCQAFLAFDTDSSGFLDNQQLKEAMKSLGVDMDDEAIQEMMNEADESADGVVDYGEFLAACKVHGSDKTLQRGNTGTLNLRLPSKVKHQTYDLVVLGCGPAGLKAALEAAGRGLRVALIEPKEHLTAAPTGAHSKCMRESVMENKVTWPEIRTLIERVVRDAEANAARLLRTFHVSVLRGSGSFADESTIRFTDEGGNSQILKTTGTVIATGSKANRLPMVPFDLPGVYDSDTLAEIDYIPKNMVIQGGGIIGLEYANIFAKMGAQVVVVEFTDKVLQMVDCDLQAALLAELANNKVELKLKTAIKTIKKGEGGTRGHPVLIVDLYDSQIHCDCFLSATGRCGQVDDLNLEALGVKLGRGRMIQVDENQHTGVGHIYAVGDCAGGNLATVGQAQAVRAVRKLFGSGIYTLKDKEAKPYIVWTIPEVAWVGLNEQEAQAKDLDFGVVRVEYHRAVRGIVSGEEGFLKMIYDRPQGRVLGVHICGVQAGELINFGADAINNQTTIFDMLQFVFPAVTYHVLYNAAAAEAKLRMAGVKDLSAAASWARVKTAILKRLEGTAITFEEGVKGTMRKFDARGKLRLYPEEMKALMESLGLQLSQEQLEAMIKEADLQQRGFVDYPDFVAVCNTCGMGPVKKC</sequence>
<protein>
    <recommendedName>
        <fullName evidence="5">NAD(P)(+) transhydrogenase (Si-specific)</fullName>
        <ecNumber evidence="5">1.6.1.1</ecNumber>
    </recommendedName>
    <alternativeName>
        <fullName evidence="14">NAD(P)(+) transhydrogenase [B-specific]</fullName>
    </alternativeName>
</protein>
<feature type="transmembrane region" description="Helical" evidence="15">
    <location>
        <begin position="512"/>
        <end position="533"/>
    </location>
</feature>
<reference evidence="17 18" key="1">
    <citation type="submission" date="2024-02" db="EMBL/GenBank/DDBJ databases">
        <authorList>
            <person name="Chen Y."/>
            <person name="Shah S."/>
            <person name="Dougan E. K."/>
            <person name="Thang M."/>
            <person name="Chan C."/>
        </authorList>
    </citation>
    <scope>NUCLEOTIDE SEQUENCE [LARGE SCALE GENOMIC DNA]</scope>
</reference>
<keyword evidence="10" id="KW-0521">NADP</keyword>
<dbReference type="Gene3D" id="1.10.238.10">
    <property type="entry name" value="EF-hand"/>
    <property type="match status" value="2"/>
</dbReference>
<dbReference type="CDD" id="cd00051">
    <property type="entry name" value="EFh"/>
    <property type="match status" value="2"/>
</dbReference>
<dbReference type="Gene3D" id="3.50.50.60">
    <property type="entry name" value="FAD/NAD(P)-binding domain"/>
    <property type="match status" value="5"/>
</dbReference>
<comment type="caution">
    <text evidence="17">The sequence shown here is derived from an EMBL/GenBank/DDBJ whole genome shotgun (WGS) entry which is preliminary data.</text>
</comment>
<dbReference type="PANTHER" id="PTHR22912">
    <property type="entry name" value="DISULFIDE OXIDOREDUCTASE"/>
    <property type="match status" value="1"/>
</dbReference>
<dbReference type="SMART" id="SM00054">
    <property type="entry name" value="EFh"/>
    <property type="match status" value="4"/>
</dbReference>
<feature type="domain" description="EF-hand" evidence="16">
    <location>
        <begin position="1720"/>
        <end position="1755"/>
    </location>
</feature>
<dbReference type="InterPro" id="IPR002048">
    <property type="entry name" value="EF_hand_dom"/>
</dbReference>
<dbReference type="EMBL" id="CAXAMM010041940">
    <property type="protein sequence ID" value="CAK9101972.1"/>
    <property type="molecule type" value="Genomic_DNA"/>
</dbReference>
<keyword evidence="13" id="KW-0520">NAD</keyword>
<evidence type="ECO:0000256" key="6">
    <source>
        <dbReference type="ARBA" id="ARBA00022490"/>
    </source>
</evidence>
<keyword evidence="7" id="KW-0285">Flavoprotein</keyword>
<dbReference type="Pfam" id="PF07992">
    <property type="entry name" value="Pyr_redox_2"/>
    <property type="match status" value="2"/>
</dbReference>
<dbReference type="InterPro" id="IPR036188">
    <property type="entry name" value="FAD/NAD-bd_sf"/>
</dbReference>
<evidence type="ECO:0000256" key="12">
    <source>
        <dbReference type="ARBA" id="ARBA00023002"/>
    </source>
</evidence>
<dbReference type="InterPro" id="IPR023753">
    <property type="entry name" value="FAD/NAD-binding_dom"/>
</dbReference>
<evidence type="ECO:0000256" key="10">
    <source>
        <dbReference type="ARBA" id="ARBA00022857"/>
    </source>
</evidence>
<dbReference type="Pfam" id="PF13833">
    <property type="entry name" value="EF-hand_8"/>
    <property type="match status" value="1"/>
</dbReference>
<evidence type="ECO:0000256" key="1">
    <source>
        <dbReference type="ARBA" id="ARBA00001974"/>
    </source>
</evidence>
<dbReference type="SUPFAM" id="SSF55424">
    <property type="entry name" value="FAD/NAD-linked reductases, dimerisation (C-terminal) domain"/>
    <property type="match status" value="2"/>
</dbReference>
<evidence type="ECO:0000256" key="5">
    <source>
        <dbReference type="ARBA" id="ARBA00012772"/>
    </source>
</evidence>
<organism evidence="17 18">
    <name type="scientific">Durusdinium trenchii</name>
    <dbReference type="NCBI Taxonomy" id="1381693"/>
    <lineage>
        <taxon>Eukaryota</taxon>
        <taxon>Sar</taxon>
        <taxon>Alveolata</taxon>
        <taxon>Dinophyceae</taxon>
        <taxon>Suessiales</taxon>
        <taxon>Symbiodiniaceae</taxon>
        <taxon>Durusdinium</taxon>
    </lineage>
</organism>
<evidence type="ECO:0000256" key="4">
    <source>
        <dbReference type="ARBA" id="ARBA00004496"/>
    </source>
</evidence>
<feature type="domain" description="EF-hand" evidence="16">
    <location>
        <begin position="1156"/>
        <end position="1191"/>
    </location>
</feature>
<feature type="transmembrane region" description="Helical" evidence="15">
    <location>
        <begin position="198"/>
        <end position="231"/>
    </location>
</feature>
<keyword evidence="18" id="KW-1185">Reference proteome</keyword>
<evidence type="ECO:0000313" key="18">
    <source>
        <dbReference type="Proteomes" id="UP001642464"/>
    </source>
</evidence>
<gene>
    <name evidence="17" type="ORF">SCF082_LOCUS47667</name>
</gene>
<evidence type="ECO:0000256" key="11">
    <source>
        <dbReference type="ARBA" id="ARBA00022946"/>
    </source>
</evidence>
<dbReference type="InterPro" id="IPR016156">
    <property type="entry name" value="FAD/NAD-linked_Rdtase_dimer_sf"/>
</dbReference>
<evidence type="ECO:0000256" key="7">
    <source>
        <dbReference type="ARBA" id="ARBA00022630"/>
    </source>
</evidence>
<feature type="transmembrane region" description="Helical" evidence="15">
    <location>
        <begin position="421"/>
        <end position="444"/>
    </location>
</feature>
<evidence type="ECO:0000256" key="2">
    <source>
        <dbReference type="ARBA" id="ARBA00002842"/>
    </source>
</evidence>
<keyword evidence="11" id="KW-0809">Transit peptide</keyword>
<evidence type="ECO:0000259" key="16">
    <source>
        <dbReference type="PROSITE" id="PS50222"/>
    </source>
</evidence>
<dbReference type="PRINTS" id="PR00368">
    <property type="entry name" value="FADPNR"/>
</dbReference>
<dbReference type="SUPFAM" id="SSF51905">
    <property type="entry name" value="FAD/NAD(P)-binding domain"/>
    <property type="match status" value="2"/>
</dbReference>
<comment type="cofactor">
    <cofactor evidence="1">
        <name>FAD</name>
        <dbReference type="ChEBI" id="CHEBI:57692"/>
    </cofactor>
</comment>
<evidence type="ECO:0000256" key="14">
    <source>
        <dbReference type="ARBA" id="ARBA00031183"/>
    </source>
</evidence>
<keyword evidence="15" id="KW-1133">Transmembrane helix</keyword>
<evidence type="ECO:0000256" key="8">
    <source>
        <dbReference type="ARBA" id="ARBA00022827"/>
    </source>
</evidence>
<dbReference type="InterPro" id="IPR050151">
    <property type="entry name" value="Class-I_Pyr_Nuc-Dis_Oxidored"/>
</dbReference>
<keyword evidence="12" id="KW-0560">Oxidoreductase</keyword>
<evidence type="ECO:0000256" key="9">
    <source>
        <dbReference type="ARBA" id="ARBA00022837"/>
    </source>
</evidence>
<dbReference type="Gene3D" id="3.30.390.30">
    <property type="match status" value="2"/>
</dbReference>
<keyword evidence="15" id="KW-0472">Membrane</keyword>
<evidence type="ECO:0000313" key="17">
    <source>
        <dbReference type="EMBL" id="CAK9101972.1"/>
    </source>
</evidence>